<dbReference type="GO" id="GO:0016020">
    <property type="term" value="C:membrane"/>
    <property type="evidence" value="ECO:0007669"/>
    <property type="project" value="UniProtKB-SubCell"/>
</dbReference>
<keyword evidence="4 8" id="KW-0653">Protein transport</keyword>
<dbReference type="GO" id="GO:0016192">
    <property type="term" value="P:vesicle-mediated transport"/>
    <property type="evidence" value="ECO:0007669"/>
    <property type="project" value="InterPro"/>
</dbReference>
<evidence type="ECO:0000256" key="1">
    <source>
        <dbReference type="ARBA" id="ARBA00004141"/>
    </source>
</evidence>
<protein>
    <recommendedName>
        <fullName evidence="8">Vesicle transport protein</fullName>
    </recommendedName>
</protein>
<reference evidence="9" key="1">
    <citation type="journal article" date="2013" name="J. Plant Res.">
        <title>Effect of fungi and light on seed germination of three Opuntia species from semiarid lands of central Mexico.</title>
        <authorList>
            <person name="Delgado-Sanchez P."/>
            <person name="Jimenez-Bremont J.F."/>
            <person name="Guerrero-Gonzalez Mde L."/>
            <person name="Flores J."/>
        </authorList>
    </citation>
    <scope>NUCLEOTIDE SEQUENCE</scope>
    <source>
        <tissue evidence="9">Cladode</tissue>
    </source>
</reference>
<proteinExistence type="inferred from homology"/>
<dbReference type="GO" id="GO:0005737">
    <property type="term" value="C:cytoplasm"/>
    <property type="evidence" value="ECO:0007669"/>
    <property type="project" value="UniProtKB-ARBA"/>
</dbReference>
<dbReference type="InterPro" id="IPR011691">
    <property type="entry name" value="Vesicle_transpt_SFT2"/>
</dbReference>
<feature type="transmembrane region" description="Helical" evidence="8">
    <location>
        <begin position="45"/>
        <end position="65"/>
    </location>
</feature>
<organism evidence="9">
    <name type="scientific">Opuntia streptacantha</name>
    <name type="common">Prickly pear cactus</name>
    <name type="synonym">Opuntia cardona</name>
    <dbReference type="NCBI Taxonomy" id="393608"/>
    <lineage>
        <taxon>Eukaryota</taxon>
        <taxon>Viridiplantae</taxon>
        <taxon>Streptophyta</taxon>
        <taxon>Embryophyta</taxon>
        <taxon>Tracheophyta</taxon>
        <taxon>Spermatophyta</taxon>
        <taxon>Magnoliopsida</taxon>
        <taxon>eudicotyledons</taxon>
        <taxon>Gunneridae</taxon>
        <taxon>Pentapetalae</taxon>
        <taxon>Caryophyllales</taxon>
        <taxon>Cactineae</taxon>
        <taxon>Cactaceae</taxon>
        <taxon>Opuntioideae</taxon>
        <taxon>Opuntia</taxon>
    </lineage>
</organism>
<dbReference type="InterPro" id="IPR007305">
    <property type="entry name" value="Vesicle_transpt_Got1/SFT2"/>
</dbReference>
<evidence type="ECO:0000256" key="3">
    <source>
        <dbReference type="ARBA" id="ARBA00022692"/>
    </source>
</evidence>
<evidence type="ECO:0000256" key="8">
    <source>
        <dbReference type="RuleBase" id="RU363111"/>
    </source>
</evidence>
<dbReference type="Pfam" id="PF04178">
    <property type="entry name" value="Got1"/>
    <property type="match status" value="1"/>
</dbReference>
<dbReference type="AlphaFoldDB" id="A0A7C9DVK7"/>
<evidence type="ECO:0000256" key="7">
    <source>
        <dbReference type="ARBA" id="ARBA00025800"/>
    </source>
</evidence>
<feature type="transmembrane region" description="Helical" evidence="8">
    <location>
        <begin position="72"/>
        <end position="92"/>
    </location>
</feature>
<accession>A0A7C9DVK7</accession>
<comment type="function">
    <text evidence="8">May be involved in fusion of retrograde transport vesicles derived from an endocytic compartment with the Golgi complex.</text>
</comment>
<dbReference type="GO" id="GO:0012505">
    <property type="term" value="C:endomembrane system"/>
    <property type="evidence" value="ECO:0007669"/>
    <property type="project" value="UniProtKB-ARBA"/>
</dbReference>
<comment type="caution">
    <text evidence="8">Lacks conserved residue(s) required for the propagation of feature annotation.</text>
</comment>
<dbReference type="GO" id="GO:0015031">
    <property type="term" value="P:protein transport"/>
    <property type="evidence" value="ECO:0007669"/>
    <property type="project" value="UniProtKB-KW"/>
</dbReference>
<keyword evidence="5 8" id="KW-1133">Transmembrane helix</keyword>
<evidence type="ECO:0000256" key="4">
    <source>
        <dbReference type="ARBA" id="ARBA00022927"/>
    </source>
</evidence>
<evidence type="ECO:0000313" key="9">
    <source>
        <dbReference type="EMBL" id="MBA4645829.1"/>
    </source>
</evidence>
<keyword evidence="6 8" id="KW-0472">Membrane</keyword>
<comment type="similarity">
    <text evidence="7 8">Belongs to the SFT2 family.</text>
</comment>
<dbReference type="PANTHER" id="PTHR23137:SF29">
    <property type="entry name" value="VESICLE TRANSPORT PROTEIN"/>
    <property type="match status" value="1"/>
</dbReference>
<comment type="subcellular location">
    <subcellularLocation>
        <location evidence="1 8">Membrane</location>
        <topology evidence="1 8">Multi-pass membrane protein</topology>
    </subcellularLocation>
</comment>
<sequence length="109" mass="12292">MMKEEMTSSTNKILIPFALLSLLLSTAFVIGPAEQLRKMFDPVRVYATAVYLACVVLALVCAILIHSKILTLLAMICEICALIWYSLSYIPFARRLVSDMMVRLFDTEI</sequence>
<keyword evidence="3 8" id="KW-0812">Transmembrane</keyword>
<evidence type="ECO:0000256" key="2">
    <source>
        <dbReference type="ARBA" id="ARBA00022448"/>
    </source>
</evidence>
<name>A0A7C9DVK7_OPUST</name>
<keyword evidence="2 8" id="KW-0813">Transport</keyword>
<dbReference type="EMBL" id="GISG01143816">
    <property type="protein sequence ID" value="MBA4645829.1"/>
    <property type="molecule type" value="Transcribed_RNA"/>
</dbReference>
<reference evidence="9" key="2">
    <citation type="submission" date="2020-07" db="EMBL/GenBank/DDBJ databases">
        <authorList>
            <person name="Vera ALvarez R."/>
            <person name="Arias-Moreno D.M."/>
            <person name="Jimenez-Jacinto V."/>
            <person name="Jimenez-Bremont J.F."/>
            <person name="Swaminathan K."/>
            <person name="Moose S.P."/>
            <person name="Guerrero-Gonzalez M.L."/>
            <person name="Marino-Ramirez L."/>
            <person name="Landsman D."/>
            <person name="Rodriguez-Kessler M."/>
            <person name="Delgado-Sanchez P."/>
        </authorList>
    </citation>
    <scope>NUCLEOTIDE SEQUENCE</scope>
    <source>
        <tissue evidence="9">Cladode</tissue>
    </source>
</reference>
<evidence type="ECO:0000256" key="6">
    <source>
        <dbReference type="ARBA" id="ARBA00023136"/>
    </source>
</evidence>
<evidence type="ECO:0000256" key="5">
    <source>
        <dbReference type="ARBA" id="ARBA00022989"/>
    </source>
</evidence>
<dbReference type="PANTHER" id="PTHR23137">
    <property type="entry name" value="VESICLE TRANSPORT PROTEIN-RELATED"/>
    <property type="match status" value="1"/>
</dbReference>